<reference evidence="1 2" key="1">
    <citation type="submission" date="2019-06" db="EMBL/GenBank/DDBJ databases">
        <title>Sequencing the genomes of 1000 actinobacteria strains.</title>
        <authorList>
            <person name="Klenk H.-P."/>
        </authorList>
    </citation>
    <scope>NUCLEOTIDE SEQUENCE [LARGE SCALE GENOMIC DNA]</scope>
    <source>
        <strain evidence="1 2">DSM 45301</strain>
    </source>
</reference>
<keyword evidence="2" id="KW-1185">Reference proteome</keyword>
<dbReference type="InterPro" id="IPR029063">
    <property type="entry name" value="SAM-dependent_MTases_sf"/>
</dbReference>
<dbReference type="Gene3D" id="3.40.50.150">
    <property type="entry name" value="Vaccinia Virus protein VP39"/>
    <property type="match status" value="1"/>
</dbReference>
<dbReference type="GO" id="GO:0032259">
    <property type="term" value="P:methylation"/>
    <property type="evidence" value="ECO:0007669"/>
    <property type="project" value="UniProtKB-KW"/>
</dbReference>
<accession>A0A543D996</accession>
<dbReference type="OrthoDB" id="5175904at2"/>
<evidence type="ECO:0000313" key="1">
    <source>
        <dbReference type="EMBL" id="TQM05903.1"/>
    </source>
</evidence>
<dbReference type="PIRSF" id="PIRSF017393">
    <property type="entry name" value="MTase_SAV2177"/>
    <property type="match status" value="1"/>
</dbReference>
<sequence>MSQEPKLPDVDRDTPNAARMYDYLLGGSHNFAADRAATERIKADMPWFPEAARANRYFLNRAVRFCVGEGIDQFLDLGSGIPTAGNVHEAARRLDPGARVAYVDNEPVTVASATALLDGDPHATITAADLRDPDAVFAAPGVRDLLDLSRPVALLTVAVLMFVPDEDDPAGILRRYRSRLAPGSIHVLTHGTADHDAEQVRSLTNVYRTTANPAVARTKAQVAELFGDTELVEPGLVDATDWRPDDHGSSAQHRGYWAGAGRIA</sequence>
<name>A0A543D996_9PSEU</name>
<dbReference type="InterPro" id="IPR006764">
    <property type="entry name" value="SAM_dep_MeTrfase_SAV2177_type"/>
</dbReference>
<dbReference type="RefSeq" id="WP_142059442.1">
    <property type="nucleotide sequence ID" value="NZ_VFPA01000004.1"/>
</dbReference>
<dbReference type="Proteomes" id="UP000315677">
    <property type="component" value="Unassembled WGS sequence"/>
</dbReference>
<organism evidence="1 2">
    <name type="scientific">Pseudonocardia kunmingensis</name>
    <dbReference type="NCBI Taxonomy" id="630975"/>
    <lineage>
        <taxon>Bacteria</taxon>
        <taxon>Bacillati</taxon>
        <taxon>Actinomycetota</taxon>
        <taxon>Actinomycetes</taxon>
        <taxon>Pseudonocardiales</taxon>
        <taxon>Pseudonocardiaceae</taxon>
        <taxon>Pseudonocardia</taxon>
    </lineage>
</organism>
<evidence type="ECO:0000313" key="2">
    <source>
        <dbReference type="Proteomes" id="UP000315677"/>
    </source>
</evidence>
<dbReference type="AlphaFoldDB" id="A0A543D996"/>
<keyword evidence="1" id="KW-0808">Transferase</keyword>
<proteinExistence type="predicted"/>
<gene>
    <name evidence="1" type="ORF">FB558_6126</name>
</gene>
<dbReference type="SUPFAM" id="SSF53335">
    <property type="entry name" value="S-adenosyl-L-methionine-dependent methyltransferases"/>
    <property type="match status" value="1"/>
</dbReference>
<comment type="caution">
    <text evidence="1">The sequence shown here is derived from an EMBL/GenBank/DDBJ whole genome shotgun (WGS) entry which is preliminary data.</text>
</comment>
<dbReference type="EMBL" id="VFPA01000004">
    <property type="protein sequence ID" value="TQM05903.1"/>
    <property type="molecule type" value="Genomic_DNA"/>
</dbReference>
<protein>
    <submittedName>
        <fullName evidence="1">O-methyltransferase involved in polyketide biosynthesis</fullName>
    </submittedName>
</protein>
<dbReference type="Pfam" id="PF04672">
    <property type="entry name" value="Methyltransf_19"/>
    <property type="match status" value="1"/>
</dbReference>
<keyword evidence="1" id="KW-0489">Methyltransferase</keyword>
<dbReference type="GO" id="GO:0008168">
    <property type="term" value="F:methyltransferase activity"/>
    <property type="evidence" value="ECO:0007669"/>
    <property type="project" value="UniProtKB-KW"/>
</dbReference>